<accession>A0A430HDL1</accession>
<dbReference type="Proteomes" id="UP000278085">
    <property type="component" value="Unassembled WGS sequence"/>
</dbReference>
<organism evidence="1 2">
    <name type="scientific">Massilia atriviolacea</name>
    <dbReference type="NCBI Taxonomy" id="2495579"/>
    <lineage>
        <taxon>Bacteria</taxon>
        <taxon>Pseudomonadati</taxon>
        <taxon>Pseudomonadota</taxon>
        <taxon>Betaproteobacteria</taxon>
        <taxon>Burkholderiales</taxon>
        <taxon>Oxalobacteraceae</taxon>
        <taxon>Telluria group</taxon>
        <taxon>Massilia</taxon>
    </lineage>
</organism>
<dbReference type="AlphaFoldDB" id="A0A430HDL1"/>
<sequence>MQLARLGRVQESTQLCRAECDSSADGRQWLNTLIVEAMEAHDLTLAGTLARILAILERASDRYPGGAQPPAAAPPPTTVSLAKLQHDIGQFRHLRALGVLDARFDQLIARYADAHRRLAEGGADARTPLTPELDAQLGRTCGRIVHLADAPRLPVALSRGWDRARAERLYLEQRPGVVVIDDFLSPQALDSLQRFCTESTVWFGNRYAHGRLGALFFSGFNCPLLLQLAEEIRDAFPALIGARHPLRQLWGFKNTGALPPDSTLHADFAAVNVNFWITPEAANLDQDSGGMLIYDVDAPASWDFATYNERIDLIREYLERRQARVIRIPYRQNRAIIFDSDLFHATEAVRFKPDYLSHRINVTMLYGERQFDQHHRPAPAAEPLIASAASWRSAALSRRRP</sequence>
<gene>
    <name evidence="1" type="ORF">EJB06_28625</name>
</gene>
<dbReference type="SUPFAM" id="SSF51197">
    <property type="entry name" value="Clavaminate synthase-like"/>
    <property type="match status" value="1"/>
</dbReference>
<evidence type="ECO:0000313" key="1">
    <source>
        <dbReference type="EMBL" id="RSZ55602.1"/>
    </source>
</evidence>
<reference evidence="1 2" key="1">
    <citation type="submission" date="2018-12" db="EMBL/GenBank/DDBJ databases">
        <authorList>
            <person name="Yang E."/>
        </authorList>
    </citation>
    <scope>NUCLEOTIDE SEQUENCE [LARGE SCALE GENOMIC DNA]</scope>
    <source>
        <strain evidence="1 2">SOD</strain>
    </source>
</reference>
<protein>
    <submittedName>
        <fullName evidence="1">Uncharacterized protein</fullName>
    </submittedName>
</protein>
<comment type="caution">
    <text evidence="1">The sequence shown here is derived from an EMBL/GenBank/DDBJ whole genome shotgun (WGS) entry which is preliminary data.</text>
</comment>
<dbReference type="EMBL" id="RXLQ01000024">
    <property type="protein sequence ID" value="RSZ55602.1"/>
    <property type="molecule type" value="Genomic_DNA"/>
</dbReference>
<proteinExistence type="predicted"/>
<dbReference type="OrthoDB" id="9809392at2"/>
<evidence type="ECO:0000313" key="2">
    <source>
        <dbReference type="Proteomes" id="UP000278085"/>
    </source>
</evidence>
<keyword evidence="2" id="KW-1185">Reference proteome</keyword>
<name>A0A430HDL1_9BURK</name>